<keyword evidence="4" id="KW-0812">Transmembrane</keyword>
<dbReference type="PANTHER" id="PTHR33365:SF4">
    <property type="entry name" value="CYCLOCHLOROTINE BIOSYNTHESIS PROTEIN O"/>
    <property type="match status" value="1"/>
</dbReference>
<evidence type="ECO:0000313" key="6">
    <source>
        <dbReference type="Proteomes" id="UP000672032"/>
    </source>
</evidence>
<evidence type="ECO:0000313" key="5">
    <source>
        <dbReference type="EMBL" id="QSZ31164.1"/>
    </source>
</evidence>
<organism evidence="5 6">
    <name type="scientific">Monilinia vaccinii-corymbosi</name>
    <dbReference type="NCBI Taxonomy" id="61207"/>
    <lineage>
        <taxon>Eukaryota</taxon>
        <taxon>Fungi</taxon>
        <taxon>Dikarya</taxon>
        <taxon>Ascomycota</taxon>
        <taxon>Pezizomycotina</taxon>
        <taxon>Leotiomycetes</taxon>
        <taxon>Helotiales</taxon>
        <taxon>Sclerotiniaceae</taxon>
        <taxon>Monilinia</taxon>
    </lineage>
</organism>
<feature type="transmembrane region" description="Helical" evidence="4">
    <location>
        <begin position="43"/>
        <end position="64"/>
    </location>
</feature>
<evidence type="ECO:0000256" key="1">
    <source>
        <dbReference type="ARBA" id="ARBA00004685"/>
    </source>
</evidence>
<dbReference type="Pfam" id="PF11807">
    <property type="entry name" value="UstYa"/>
    <property type="match status" value="1"/>
</dbReference>
<sequence length="206" mass="22792">MWLPRLSRNPPYTKLAHGSSGAEAEDHGHEGSRKRKGNVRWNIFLVLALCFSSGALGFVFARLLERRSVVSSVSVGPQFAKQPRTFAYNRDFSYPPSNATDAAWDGLFPGKGSSSSSKGFFNHPYAAGERATLSVLHQLHCLDAIRHIYYLNNDAATTATTLLLEEDLAPHLRSSHVRHCIDFLRQSLMCCGDSSIEKVDPELNVS</sequence>
<reference evidence="5" key="1">
    <citation type="submission" date="2020-10" db="EMBL/GenBank/DDBJ databases">
        <title>Genome Sequence of Monilinia vaccinii-corymbosi Sheds Light on Mummy Berry Disease Infection of Blueberry and Mating Type.</title>
        <authorList>
            <person name="Yow A.G."/>
            <person name="Zhang Y."/>
            <person name="Bansal K."/>
            <person name="Eacker S.M."/>
            <person name="Sullivan S."/>
            <person name="Liachko I."/>
            <person name="Cubeta M.A."/>
            <person name="Rollins J.A."/>
            <person name="Ashrafi H."/>
        </authorList>
    </citation>
    <scope>NUCLEOTIDE SEQUENCE</scope>
    <source>
        <strain evidence="5">RL-1</strain>
    </source>
</reference>
<dbReference type="PANTHER" id="PTHR33365">
    <property type="entry name" value="YALI0B05434P"/>
    <property type="match status" value="1"/>
</dbReference>
<accession>A0A8A3P4U1</accession>
<evidence type="ECO:0000256" key="2">
    <source>
        <dbReference type="ARBA" id="ARBA00035112"/>
    </source>
</evidence>
<dbReference type="OrthoDB" id="3687641at2759"/>
<comment type="pathway">
    <text evidence="1">Mycotoxin biosynthesis.</text>
</comment>
<evidence type="ECO:0000256" key="4">
    <source>
        <dbReference type="SAM" id="Phobius"/>
    </source>
</evidence>
<keyword evidence="4" id="KW-1133">Transmembrane helix</keyword>
<keyword evidence="6" id="KW-1185">Reference proteome</keyword>
<comment type="similarity">
    <text evidence="2">Belongs to the ustYa family.</text>
</comment>
<dbReference type="InterPro" id="IPR021765">
    <property type="entry name" value="UstYa-like"/>
</dbReference>
<proteinExistence type="inferred from homology"/>
<gene>
    <name evidence="5" type="ORF">DSL72_000727</name>
</gene>
<name>A0A8A3P4U1_9HELO</name>
<keyword evidence="4" id="KW-0472">Membrane</keyword>
<dbReference type="Proteomes" id="UP000672032">
    <property type="component" value="Chromosome 2"/>
</dbReference>
<feature type="region of interest" description="Disordered" evidence="3">
    <location>
        <begin position="1"/>
        <end position="34"/>
    </location>
</feature>
<evidence type="ECO:0000256" key="3">
    <source>
        <dbReference type="SAM" id="MobiDB-lite"/>
    </source>
</evidence>
<dbReference type="EMBL" id="CP063406">
    <property type="protein sequence ID" value="QSZ31164.1"/>
    <property type="molecule type" value="Genomic_DNA"/>
</dbReference>
<protein>
    <submittedName>
        <fullName evidence="5">Uncharacterized protein</fullName>
    </submittedName>
</protein>
<dbReference type="GO" id="GO:0043386">
    <property type="term" value="P:mycotoxin biosynthetic process"/>
    <property type="evidence" value="ECO:0007669"/>
    <property type="project" value="InterPro"/>
</dbReference>
<dbReference type="AlphaFoldDB" id="A0A8A3P4U1"/>